<proteinExistence type="predicted"/>
<dbReference type="InterPro" id="IPR036249">
    <property type="entry name" value="Thioredoxin-like_sf"/>
</dbReference>
<dbReference type="PRINTS" id="PR00469">
    <property type="entry name" value="PNDRDTASEII"/>
</dbReference>
<dbReference type="PANTHER" id="PTHR48105">
    <property type="entry name" value="THIOREDOXIN REDUCTASE 1-RELATED-RELATED"/>
    <property type="match status" value="1"/>
</dbReference>
<evidence type="ECO:0000256" key="2">
    <source>
        <dbReference type="ARBA" id="ARBA00023002"/>
    </source>
</evidence>
<name>A0A7C3EET2_9SPIR</name>
<dbReference type="InterPro" id="IPR050097">
    <property type="entry name" value="Ferredoxin-NADP_redctase_2"/>
</dbReference>
<dbReference type="GO" id="GO:0016491">
    <property type="term" value="F:oxidoreductase activity"/>
    <property type="evidence" value="ECO:0007669"/>
    <property type="project" value="UniProtKB-KW"/>
</dbReference>
<organism evidence="4">
    <name type="scientific">Gracilinema caldarium</name>
    <dbReference type="NCBI Taxonomy" id="215591"/>
    <lineage>
        <taxon>Bacteria</taxon>
        <taxon>Pseudomonadati</taxon>
        <taxon>Spirochaetota</taxon>
        <taxon>Spirochaetia</taxon>
        <taxon>Spirochaetales</taxon>
        <taxon>Breznakiellaceae</taxon>
        <taxon>Gracilinema</taxon>
    </lineage>
</organism>
<dbReference type="AlphaFoldDB" id="A0A7C3EET2"/>
<evidence type="ECO:0000313" key="4">
    <source>
        <dbReference type="EMBL" id="HFH30434.1"/>
    </source>
</evidence>
<dbReference type="InterPro" id="IPR023753">
    <property type="entry name" value="FAD/NAD-binding_dom"/>
</dbReference>
<dbReference type="SUPFAM" id="SSF51905">
    <property type="entry name" value="FAD/NAD(P)-binding domain"/>
    <property type="match status" value="1"/>
</dbReference>
<keyword evidence="2" id="KW-0560">Oxidoreductase</keyword>
<sequence>MEKKVEHYDVVVIGGGPAGMTAALYAGRARLKTLLIEKSLIGGMATYTSEIENYPGFPEPIDGIELMKLFDKQFRRFGVDVKLTDVRSVSVECNQKVVSTFRTDYYAKAVIISTGNKPRLTGAKNEEKFLNDKGISFCATCDAARNTGKRIMVIGSGDAAIEEGMFLTKFAREVIVSVIHDEGIMDANKVAQEKAMANPKMKFMWNTVVDSFEGDDMLKQVVLKNIKTGELIPVDVDTCFLFIGYVPNTKIFEGFVDMTNRGYIKTNENMETSREGFFAVGDCRDKTLRQVATAVGDGAIAGFMAEKYVEELEYVQREIFEAKGLIMAFVYNAVEALDREFLARVEQVQREYKDKVQLRRIDVYKSDRIACRLDYTKTPSLIFMKDGQVLENVTDLSNLEKTIADMIKKYS</sequence>
<evidence type="ECO:0000256" key="1">
    <source>
        <dbReference type="ARBA" id="ARBA00022630"/>
    </source>
</evidence>
<dbReference type="Gene3D" id="3.50.50.60">
    <property type="entry name" value="FAD/NAD(P)-binding domain"/>
    <property type="match status" value="2"/>
</dbReference>
<comment type="caution">
    <text evidence="4">The sequence shown here is derived from an EMBL/GenBank/DDBJ whole genome shotgun (WGS) entry which is preliminary data.</text>
</comment>
<dbReference type="SUPFAM" id="SSF52833">
    <property type="entry name" value="Thioredoxin-like"/>
    <property type="match status" value="1"/>
</dbReference>
<feature type="domain" description="FAD/NAD(P)-binding" evidence="3">
    <location>
        <begin position="8"/>
        <end position="298"/>
    </location>
</feature>
<dbReference type="Gene3D" id="3.40.30.10">
    <property type="entry name" value="Glutaredoxin"/>
    <property type="match status" value="1"/>
</dbReference>
<protein>
    <submittedName>
        <fullName evidence="4">FAD-dependent oxidoreductase</fullName>
    </submittedName>
</protein>
<dbReference type="InterPro" id="IPR036188">
    <property type="entry name" value="FAD/NAD-bd_sf"/>
</dbReference>
<dbReference type="PRINTS" id="PR00368">
    <property type="entry name" value="FADPNR"/>
</dbReference>
<reference evidence="4" key="1">
    <citation type="journal article" date="2020" name="mSystems">
        <title>Genome- and Community-Level Interaction Insights into Carbon Utilization and Element Cycling Functions of Hydrothermarchaeota in Hydrothermal Sediment.</title>
        <authorList>
            <person name="Zhou Z."/>
            <person name="Liu Y."/>
            <person name="Xu W."/>
            <person name="Pan J."/>
            <person name="Luo Z.H."/>
            <person name="Li M."/>
        </authorList>
    </citation>
    <scope>NUCLEOTIDE SEQUENCE [LARGE SCALE GENOMIC DNA]</scope>
    <source>
        <strain evidence="4">SpSt-503</strain>
    </source>
</reference>
<dbReference type="Pfam" id="PF07992">
    <property type="entry name" value="Pyr_redox_2"/>
    <property type="match status" value="1"/>
</dbReference>
<evidence type="ECO:0000259" key="3">
    <source>
        <dbReference type="Pfam" id="PF07992"/>
    </source>
</evidence>
<keyword evidence="1" id="KW-0285">Flavoprotein</keyword>
<gene>
    <name evidence="4" type="ORF">ENS59_13155</name>
</gene>
<accession>A0A7C3EET2</accession>
<dbReference type="EMBL" id="DSVL01000405">
    <property type="protein sequence ID" value="HFH30434.1"/>
    <property type="molecule type" value="Genomic_DNA"/>
</dbReference>